<protein>
    <submittedName>
        <fullName evidence="3">Uncharacterized protein</fullName>
    </submittedName>
</protein>
<evidence type="ECO:0000256" key="2">
    <source>
        <dbReference type="SAM" id="Coils"/>
    </source>
</evidence>
<dbReference type="AlphaFoldDB" id="A0A1X0RAB5"/>
<proteinExistence type="inferred from homology"/>
<gene>
    <name evidence="3" type="ORF">BCV72DRAFT_303317</name>
</gene>
<dbReference type="Proteomes" id="UP000242414">
    <property type="component" value="Unassembled WGS sequence"/>
</dbReference>
<reference evidence="3" key="1">
    <citation type="journal article" date="2016" name="Proc. Natl. Acad. Sci. U.S.A.">
        <title>Lipid metabolic changes in an early divergent fungus govern the establishment of a mutualistic symbiosis with endobacteria.</title>
        <authorList>
            <person name="Lastovetsky O.A."/>
            <person name="Gaspar M.L."/>
            <person name="Mondo S.J."/>
            <person name="LaButti K.M."/>
            <person name="Sandor L."/>
            <person name="Grigoriev I.V."/>
            <person name="Henry S.A."/>
            <person name="Pawlowska T.E."/>
        </authorList>
    </citation>
    <scope>NUCLEOTIDE SEQUENCE [LARGE SCALE GENOMIC DNA]</scope>
    <source>
        <strain evidence="3">ATCC 52814</strain>
    </source>
</reference>
<organism evidence="3">
    <name type="scientific">Rhizopus microsporus var. microsporus</name>
    <dbReference type="NCBI Taxonomy" id="86635"/>
    <lineage>
        <taxon>Eukaryota</taxon>
        <taxon>Fungi</taxon>
        <taxon>Fungi incertae sedis</taxon>
        <taxon>Mucoromycota</taxon>
        <taxon>Mucoromycotina</taxon>
        <taxon>Mucoromycetes</taxon>
        <taxon>Mucorales</taxon>
        <taxon>Mucorineae</taxon>
        <taxon>Rhizopodaceae</taxon>
        <taxon>Rhizopus</taxon>
    </lineage>
</organism>
<accession>A0A1X0RAB5</accession>
<sequence>MSSNKDNTNEQIAPEDLTSFLNGLADKIQNKLDETSTDINKKLEEMNTRINTIEKTLKQMHDNNSN</sequence>
<comment type="similarity">
    <text evidence="1">Belongs to the HSBP1 family.</text>
</comment>
<keyword evidence="2" id="KW-0175">Coiled coil</keyword>
<dbReference type="VEuPathDB" id="FungiDB:BCV72DRAFT_303317"/>
<name>A0A1X0RAB5_RHIZD</name>
<dbReference type="InterPro" id="IPR009643">
    <property type="entry name" value="HS1-bd"/>
</dbReference>
<feature type="coiled-coil region" evidence="2">
    <location>
        <begin position="25"/>
        <end position="63"/>
    </location>
</feature>
<evidence type="ECO:0000256" key="1">
    <source>
        <dbReference type="ARBA" id="ARBA00006349"/>
    </source>
</evidence>
<dbReference type="EMBL" id="KV921882">
    <property type="protein sequence ID" value="ORE08942.1"/>
    <property type="molecule type" value="Genomic_DNA"/>
</dbReference>
<dbReference type="OrthoDB" id="4159489at2759"/>
<dbReference type="GO" id="GO:0003714">
    <property type="term" value="F:transcription corepressor activity"/>
    <property type="evidence" value="ECO:0007669"/>
    <property type="project" value="InterPro"/>
</dbReference>
<dbReference type="Gene3D" id="1.20.5.430">
    <property type="match status" value="1"/>
</dbReference>
<dbReference type="Pfam" id="PF06825">
    <property type="entry name" value="HSBP1"/>
    <property type="match status" value="1"/>
</dbReference>
<evidence type="ECO:0000313" key="3">
    <source>
        <dbReference type="EMBL" id="ORE08942.1"/>
    </source>
</evidence>